<dbReference type="PANTHER" id="PTHR43742">
    <property type="entry name" value="TRIMETHYLAMINE-N-OXIDE REDUCTASE"/>
    <property type="match status" value="1"/>
</dbReference>
<dbReference type="GO" id="GO:0016491">
    <property type="term" value="F:oxidoreductase activity"/>
    <property type="evidence" value="ECO:0007669"/>
    <property type="project" value="UniProtKB-KW"/>
</dbReference>
<evidence type="ECO:0000256" key="5">
    <source>
        <dbReference type="ARBA" id="ARBA00023014"/>
    </source>
</evidence>
<evidence type="ECO:0000313" key="7">
    <source>
        <dbReference type="EMBL" id="VDY41946.1"/>
    </source>
</evidence>
<dbReference type="GO" id="GO:0030288">
    <property type="term" value="C:outer membrane-bounded periplasmic space"/>
    <property type="evidence" value="ECO:0007669"/>
    <property type="project" value="TreeGrafter"/>
</dbReference>
<accession>A0A447JI15</accession>
<evidence type="ECO:0000313" key="8">
    <source>
        <dbReference type="Proteomes" id="UP000281393"/>
    </source>
</evidence>
<dbReference type="InterPro" id="IPR050612">
    <property type="entry name" value="Prok_Mopterin_Oxidored"/>
</dbReference>
<dbReference type="GO" id="GO:0009061">
    <property type="term" value="P:anaerobic respiration"/>
    <property type="evidence" value="ECO:0007669"/>
    <property type="project" value="TreeGrafter"/>
</dbReference>
<dbReference type="GO" id="GO:0009055">
    <property type="term" value="F:electron transfer activity"/>
    <property type="evidence" value="ECO:0007669"/>
    <property type="project" value="TreeGrafter"/>
</dbReference>
<reference evidence="7 8" key="1">
    <citation type="submission" date="2018-12" db="EMBL/GenBank/DDBJ databases">
        <authorList>
            <consortium name="Pathogen Informatics"/>
        </authorList>
    </citation>
    <scope>NUCLEOTIDE SEQUENCE [LARGE SCALE GENOMIC DNA]</scope>
    <source>
        <strain evidence="7 8">NCTC7102</strain>
    </source>
</reference>
<dbReference type="PANTHER" id="PTHR43742:SF7">
    <property type="entry name" value="DIMETHYL SULFOXIDE REDUCTASE CHAIN YNFE-RELATED"/>
    <property type="match status" value="1"/>
</dbReference>
<dbReference type="PROSITE" id="PS51318">
    <property type="entry name" value="TAT"/>
    <property type="match status" value="1"/>
</dbReference>
<keyword evidence="7" id="KW-0560">Oxidoreductase</keyword>
<dbReference type="SUPFAM" id="SSF53706">
    <property type="entry name" value="Formate dehydrogenase/DMSO reductase, domains 1-3"/>
    <property type="match status" value="1"/>
</dbReference>
<organism evidence="7 8">
    <name type="scientific">Salmonella enterica subsp. enterica serovar Daytona</name>
    <dbReference type="NCBI Taxonomy" id="1962639"/>
    <lineage>
        <taxon>Bacteria</taxon>
        <taxon>Pseudomonadati</taxon>
        <taxon>Pseudomonadota</taxon>
        <taxon>Gammaproteobacteria</taxon>
        <taxon>Enterobacterales</taxon>
        <taxon>Enterobacteriaceae</taxon>
        <taxon>Salmonella</taxon>
    </lineage>
</organism>
<dbReference type="InterPro" id="IPR006963">
    <property type="entry name" value="Mopterin_OxRdtase_4Fe-4S_dom"/>
</dbReference>
<sequence>MPGEKQQTGVSRRTLVKSAALGSLALAAGGVSLPFGMRTAAAAVQQAMRNEEDKIVWGACSVNCGSRCALRLHVKDNEVWWVETDNTGDDVYGNHQVRACLRGRSIRRRINHPDRLNYPMKRVGRRGEGKFERISWQEALDTISASLKKTVETYGNEAVYIHYSSGIVGGKHNPLVACRLAGEAFDELLRRFVESIRLIQYRANFLRHALHLWLQRRQQHV</sequence>
<dbReference type="Gene3D" id="3.40.50.740">
    <property type="match status" value="1"/>
</dbReference>
<feature type="domain" description="4Fe-4S Mo/W bis-MGD-type" evidence="6">
    <location>
        <begin position="53"/>
        <end position="114"/>
    </location>
</feature>
<keyword evidence="5" id="KW-0411">Iron-sulfur</keyword>
<gene>
    <name evidence="7" type="primary">ynfE_3</name>
    <name evidence="7" type="ORF">NCTC7102_02988</name>
</gene>
<dbReference type="Proteomes" id="UP000281393">
    <property type="component" value="Chromosome"/>
</dbReference>
<proteinExistence type="predicted"/>
<keyword evidence="3" id="KW-0479">Metal-binding</keyword>
<protein>
    <submittedName>
        <fullName evidence="7">Dimethyl sulfoxide reductase, subunit A1</fullName>
        <ecNumber evidence="7">1.8.5.3</ecNumber>
    </submittedName>
</protein>
<dbReference type="GO" id="GO:0030151">
    <property type="term" value="F:molybdenum ion binding"/>
    <property type="evidence" value="ECO:0007669"/>
    <property type="project" value="TreeGrafter"/>
</dbReference>
<dbReference type="EC" id="1.8.5.3" evidence="7"/>
<evidence type="ECO:0000256" key="3">
    <source>
        <dbReference type="ARBA" id="ARBA00022723"/>
    </source>
</evidence>
<dbReference type="GO" id="GO:0051536">
    <property type="term" value="F:iron-sulfur cluster binding"/>
    <property type="evidence" value="ECO:0007669"/>
    <property type="project" value="UniProtKB-KW"/>
</dbReference>
<dbReference type="Pfam" id="PF04879">
    <property type="entry name" value="Molybdop_Fe4S4"/>
    <property type="match status" value="1"/>
</dbReference>
<dbReference type="FunFam" id="3.40.50.12440:FF:000002">
    <property type="entry name" value="Anaerobic dimethyl sulfoxide reductase, A subunit"/>
    <property type="match status" value="1"/>
</dbReference>
<dbReference type="InterPro" id="IPR006656">
    <property type="entry name" value="Mopterin_OxRdtase"/>
</dbReference>
<keyword evidence="4" id="KW-0408">Iron</keyword>
<dbReference type="PROSITE" id="PS51669">
    <property type="entry name" value="4FE4S_MOW_BIS_MGD"/>
    <property type="match status" value="1"/>
</dbReference>
<evidence type="ECO:0000256" key="1">
    <source>
        <dbReference type="ARBA" id="ARBA00001942"/>
    </source>
</evidence>
<dbReference type="SMART" id="SM00926">
    <property type="entry name" value="Molybdop_Fe4S4"/>
    <property type="match status" value="1"/>
</dbReference>
<evidence type="ECO:0000256" key="2">
    <source>
        <dbReference type="ARBA" id="ARBA00022505"/>
    </source>
</evidence>
<evidence type="ECO:0000256" key="4">
    <source>
        <dbReference type="ARBA" id="ARBA00023004"/>
    </source>
</evidence>
<evidence type="ECO:0000259" key="6">
    <source>
        <dbReference type="PROSITE" id="PS51669"/>
    </source>
</evidence>
<dbReference type="InterPro" id="IPR006311">
    <property type="entry name" value="TAT_signal"/>
</dbReference>
<dbReference type="EMBL" id="LR133909">
    <property type="protein sequence ID" value="VDY41946.1"/>
    <property type="molecule type" value="Genomic_DNA"/>
</dbReference>
<name>A0A447JI15_SALET</name>
<dbReference type="AlphaFoldDB" id="A0A447JI15"/>
<dbReference type="Gene3D" id="3.40.50.12440">
    <property type="match status" value="1"/>
</dbReference>
<comment type="cofactor">
    <cofactor evidence="1">
        <name>Mo-bis(molybdopterin guanine dinucleotide)</name>
        <dbReference type="ChEBI" id="CHEBI:60539"/>
    </cofactor>
</comment>
<dbReference type="Pfam" id="PF00384">
    <property type="entry name" value="Molybdopterin"/>
    <property type="match status" value="1"/>
</dbReference>
<keyword evidence="2" id="KW-0500">Molybdenum</keyword>